<dbReference type="Gene3D" id="3.40.50.1820">
    <property type="entry name" value="alpha/beta hydrolase"/>
    <property type="match status" value="1"/>
</dbReference>
<dbReference type="GO" id="GO:0008236">
    <property type="term" value="F:serine-type peptidase activity"/>
    <property type="evidence" value="ECO:0007669"/>
    <property type="project" value="InterPro"/>
</dbReference>
<feature type="domain" description="Peptidase S9 prolyl oligopeptidase catalytic" evidence="2">
    <location>
        <begin position="713"/>
        <end position="885"/>
    </location>
</feature>
<dbReference type="Gene3D" id="2.120.10.30">
    <property type="entry name" value="TolB, C-terminal domain"/>
    <property type="match status" value="1"/>
</dbReference>
<dbReference type="RefSeq" id="WP_170245688.1">
    <property type="nucleotide sequence ID" value="NZ_VNHY01000004.1"/>
</dbReference>
<dbReference type="InterPro" id="IPR029058">
    <property type="entry name" value="AB_hydrolase_fold"/>
</dbReference>
<dbReference type="Pfam" id="PF00326">
    <property type="entry name" value="Peptidase_S9"/>
    <property type="match status" value="1"/>
</dbReference>
<accession>A0A5D3YJ02</accession>
<dbReference type="GO" id="GO:0004177">
    <property type="term" value="F:aminopeptidase activity"/>
    <property type="evidence" value="ECO:0007669"/>
    <property type="project" value="UniProtKB-KW"/>
</dbReference>
<dbReference type="EMBL" id="VNHY01000004">
    <property type="protein sequence ID" value="TYP92220.1"/>
    <property type="molecule type" value="Genomic_DNA"/>
</dbReference>
<evidence type="ECO:0000313" key="4">
    <source>
        <dbReference type="Proteomes" id="UP000324595"/>
    </source>
</evidence>
<reference evidence="3 4" key="1">
    <citation type="submission" date="2019-07" db="EMBL/GenBank/DDBJ databases">
        <title>Genomic Encyclopedia of Archaeal and Bacterial Type Strains, Phase II (KMG-II): from individual species to whole genera.</title>
        <authorList>
            <person name="Goeker M."/>
        </authorList>
    </citation>
    <scope>NUCLEOTIDE SEQUENCE [LARGE SCALE GENOMIC DNA]</scope>
    <source>
        <strain evidence="3 4">DSM 21935</strain>
    </source>
</reference>
<keyword evidence="3" id="KW-0378">Hydrolase</keyword>
<dbReference type="PANTHER" id="PTHR11731">
    <property type="entry name" value="PROTEASE FAMILY S9B,C DIPEPTIDYL-PEPTIDASE IV-RELATED"/>
    <property type="match status" value="1"/>
</dbReference>
<evidence type="ECO:0000313" key="3">
    <source>
        <dbReference type="EMBL" id="TYP92220.1"/>
    </source>
</evidence>
<dbReference type="InterPro" id="IPR011042">
    <property type="entry name" value="6-blade_b-propeller_TolB-like"/>
</dbReference>
<dbReference type="InterPro" id="IPR050278">
    <property type="entry name" value="Serine_Prot_S9B/DPPIV"/>
</dbReference>
<dbReference type="SUPFAM" id="SSF82171">
    <property type="entry name" value="DPP6 N-terminal domain-like"/>
    <property type="match status" value="1"/>
</dbReference>
<proteinExistence type="predicted"/>
<keyword evidence="1" id="KW-0732">Signal</keyword>
<keyword evidence="3" id="KW-0031">Aminopeptidase</keyword>
<dbReference type="InterPro" id="IPR001375">
    <property type="entry name" value="Peptidase_S9_cat"/>
</dbReference>
<comment type="caution">
    <text evidence="3">The sequence shown here is derived from an EMBL/GenBank/DDBJ whole genome shotgun (WGS) entry which is preliminary data.</text>
</comment>
<name>A0A5D3YJ02_9BACT</name>
<dbReference type="AlphaFoldDB" id="A0A5D3YJ02"/>
<keyword evidence="4" id="KW-1185">Reference proteome</keyword>
<gene>
    <name evidence="3" type="ORF">LX73_2474</name>
</gene>
<keyword evidence="3" id="KW-0645">Protease</keyword>
<dbReference type="SUPFAM" id="SSF53474">
    <property type="entry name" value="alpha/beta-Hydrolases"/>
    <property type="match status" value="1"/>
</dbReference>
<evidence type="ECO:0000259" key="2">
    <source>
        <dbReference type="Pfam" id="PF00326"/>
    </source>
</evidence>
<sequence length="912" mass="106275">MMRLTRFSLLSVLLFLALNTCLFAQKQKLEPEDYDQWQSISTTEISANGQWFAYNISLVDGDGWLIIKQVGADSTEDHKFMHGIRPKFSPNNKWSAFQIGVSEEKKKKLKKQKKKVRLKLGLMNLEESKVDTFKNVQSYSFSDNGRWLAMKKYKAEGVKTEGTDLILRNLQHGTNQLIGNVSDYAFNDDGSKLAVLLDANEKLGNGAHLYNLKSGKITVLDSKSTTYKKLKWNEDGTALAFLKEQENEAFKDPTHHIMAFKDLNQSPKKFVFDQQKINSFPQTHRVVDYRNLEWSEDGNTVFFGIKEWEKKKDKSAESDSTKKKSDDDLDPSNVEVWHWQDDDIQPKQKVMKNQLKQKNDLSAWHLDKQSFVRIGTKQFDQVQLTGNQQYAVAYDPHPYEPQFEEEWRDVYLVDVTTGETQQVLEQHEYVQTSPDGSYLLYFKDQNWWTYDIKNDQHRNITEDIDTRFENFTNVNGREHRRPFGAGEWSEEDDWVLLYDRYNVYQVWADGNNTKQLTNGNSDKIRYRQRRFNYDGEGIEDNDNIYFSMYGDETKDRGYARLNNNGSTQTLVYESKMYSRLAKADSTQKFVYQVETATDSPDFFHVDSNFSNPTRLTYTNPQQDDYYWADDQLVTFTNKNGQKLEGRLLYPANYDPDKKYPMITYIYEDRSQTLHNYSIPTKKSPYNFRRYSSEGYFVFQPDITYELSDPGISAVESVVPAVQKVIDTGMINKDQIGLTGHSWGAYQTTFIVTQTDLFNSAVAGAPLTNMISMYNSIYWNTGTTDANIFETSQGRFPDPWWKDWDNFIENSPIFNMQQMNTPLLVEFGTDDGAVDFNQGVELYNTMRRMQNPFVMLVYEGENHGLAREENQIDYATRAFEWHEHYLLGKEAPAWITDGLPFLERPAIEEKEEK</sequence>
<dbReference type="GO" id="GO:0008239">
    <property type="term" value="F:dipeptidyl-peptidase activity"/>
    <property type="evidence" value="ECO:0007669"/>
    <property type="project" value="TreeGrafter"/>
</dbReference>
<organism evidence="3 4">
    <name type="scientific">Fodinibius salinus</name>
    <dbReference type="NCBI Taxonomy" id="860790"/>
    <lineage>
        <taxon>Bacteria</taxon>
        <taxon>Pseudomonadati</taxon>
        <taxon>Balneolota</taxon>
        <taxon>Balneolia</taxon>
        <taxon>Balneolales</taxon>
        <taxon>Balneolaceae</taxon>
        <taxon>Fodinibius</taxon>
    </lineage>
</organism>
<feature type="chain" id="PRO_5022876723" evidence="1">
    <location>
        <begin position="25"/>
        <end position="912"/>
    </location>
</feature>
<dbReference type="GO" id="GO:0006508">
    <property type="term" value="P:proteolysis"/>
    <property type="evidence" value="ECO:0007669"/>
    <property type="project" value="InterPro"/>
</dbReference>
<feature type="signal peptide" evidence="1">
    <location>
        <begin position="1"/>
        <end position="24"/>
    </location>
</feature>
<dbReference type="PANTHER" id="PTHR11731:SF193">
    <property type="entry name" value="DIPEPTIDYL PEPTIDASE 9"/>
    <property type="match status" value="1"/>
</dbReference>
<protein>
    <submittedName>
        <fullName evidence="3">Dipeptidyl aminopeptidase/acylaminoacyl peptidase</fullName>
    </submittedName>
</protein>
<evidence type="ECO:0000256" key="1">
    <source>
        <dbReference type="SAM" id="SignalP"/>
    </source>
</evidence>
<dbReference type="Proteomes" id="UP000324595">
    <property type="component" value="Unassembled WGS sequence"/>
</dbReference>